<dbReference type="Gene3D" id="1.10.8.60">
    <property type="match status" value="1"/>
</dbReference>
<dbReference type="RefSeq" id="WP_134359562.1">
    <property type="nucleotide sequence ID" value="NZ_CP038033.1"/>
</dbReference>
<sequence length="235" mass="26084">MVTQQLPLPIGEYGAPSFENYYLADTNREPVAAVERCGRGEGERFLYLWGPAGVGKTHLLLAACQAAAQRGERVAYVPLKRADTLAPEILRGLEAAALVAIDDIDRIAGCRYWEESLLHLYNLSREGPSQLLLASAKKPSGLCLLLPDLRSRLGWGLVYQLQPLDDHQKHAALKLQAAKRGMELPDEVAAFLLRHSDRDMHSLSDLLAQLERASMAAQRRLTIPFVRQVLGIQLR</sequence>
<dbReference type="EMBL" id="CP038033">
    <property type="protein sequence ID" value="QBQ56317.1"/>
    <property type="molecule type" value="Genomic_DNA"/>
</dbReference>
<dbReference type="InterPro" id="IPR017788">
    <property type="entry name" value="Hda"/>
</dbReference>
<dbReference type="GO" id="GO:0032297">
    <property type="term" value="P:negative regulation of DNA-templated DNA replication initiation"/>
    <property type="evidence" value="ECO:0007669"/>
    <property type="project" value="InterPro"/>
</dbReference>
<dbReference type="Pfam" id="PF22688">
    <property type="entry name" value="Hda_lid"/>
    <property type="match status" value="1"/>
</dbReference>
<dbReference type="InterPro" id="IPR027417">
    <property type="entry name" value="P-loop_NTPase"/>
</dbReference>
<dbReference type="PANTHER" id="PTHR30050">
    <property type="entry name" value="CHROMOSOMAL REPLICATION INITIATOR PROTEIN DNAA"/>
    <property type="match status" value="1"/>
</dbReference>
<feature type="domain" description="Hda lid" evidence="2">
    <location>
        <begin position="166"/>
        <end position="230"/>
    </location>
</feature>
<dbReference type="Pfam" id="PF00308">
    <property type="entry name" value="Bac_DnaA"/>
    <property type="match status" value="1"/>
</dbReference>
<gene>
    <name evidence="3" type="primary">hda</name>
    <name evidence="3" type="ORF">E3U44_18815</name>
</gene>
<dbReference type="GO" id="GO:0006270">
    <property type="term" value="P:DNA replication initiation"/>
    <property type="evidence" value="ECO:0007669"/>
    <property type="project" value="TreeGrafter"/>
</dbReference>
<dbReference type="InterPro" id="IPR013317">
    <property type="entry name" value="DnaA_dom"/>
</dbReference>
<accession>A0A4P7C3R0</accession>
<dbReference type="Gene3D" id="3.40.50.300">
    <property type="entry name" value="P-loop containing nucleotide triphosphate hydrolases"/>
    <property type="match status" value="1"/>
</dbReference>
<evidence type="ECO:0000259" key="1">
    <source>
        <dbReference type="Pfam" id="PF00308"/>
    </source>
</evidence>
<evidence type="ECO:0000259" key="2">
    <source>
        <dbReference type="Pfam" id="PF22688"/>
    </source>
</evidence>
<feature type="domain" description="Chromosomal replication initiator protein DnaA ATPAse" evidence="1">
    <location>
        <begin position="17"/>
        <end position="159"/>
    </location>
</feature>
<dbReference type="OrthoDB" id="9784878at2"/>
<dbReference type="KEGG" id="nwr:E3U44_18815"/>
<keyword evidence="4" id="KW-1185">Reference proteome</keyword>
<name>A0A4P7C3R0_9GAMM</name>
<dbReference type="AlphaFoldDB" id="A0A4P7C3R0"/>
<evidence type="ECO:0000313" key="4">
    <source>
        <dbReference type="Proteomes" id="UP000294325"/>
    </source>
</evidence>
<dbReference type="InterPro" id="IPR055199">
    <property type="entry name" value="Hda_lid"/>
</dbReference>
<proteinExistence type="predicted"/>
<evidence type="ECO:0000313" key="3">
    <source>
        <dbReference type="EMBL" id="QBQ56317.1"/>
    </source>
</evidence>
<protein>
    <submittedName>
        <fullName evidence="3">DnaA regulatory inactivator Hda</fullName>
    </submittedName>
</protein>
<organism evidence="3 4">
    <name type="scientific">Nitrosococcus wardiae</name>
    <dbReference type="NCBI Taxonomy" id="1814290"/>
    <lineage>
        <taxon>Bacteria</taxon>
        <taxon>Pseudomonadati</taxon>
        <taxon>Pseudomonadota</taxon>
        <taxon>Gammaproteobacteria</taxon>
        <taxon>Chromatiales</taxon>
        <taxon>Chromatiaceae</taxon>
        <taxon>Nitrosococcus</taxon>
    </lineage>
</organism>
<dbReference type="SUPFAM" id="SSF52540">
    <property type="entry name" value="P-loop containing nucleoside triphosphate hydrolases"/>
    <property type="match status" value="1"/>
</dbReference>
<dbReference type="NCBIfam" id="TIGR03420">
    <property type="entry name" value="DnaA_homol_Hda"/>
    <property type="match status" value="1"/>
</dbReference>
<dbReference type="Proteomes" id="UP000294325">
    <property type="component" value="Chromosome"/>
</dbReference>
<dbReference type="PANTHER" id="PTHR30050:SF5">
    <property type="entry name" value="DNAA REGULATORY INACTIVATOR HDA"/>
    <property type="match status" value="1"/>
</dbReference>
<reference evidence="3 4" key="1">
    <citation type="submission" date="2019-03" db="EMBL/GenBank/DDBJ databases">
        <title>The genome sequence of Nitrosococcus wardiae strain D1FHST reveals the archetypal metabolic capacity of ammonia-oxidizing Gammaproteobacteria.</title>
        <authorList>
            <person name="Wang L."/>
            <person name="Lim C.K."/>
            <person name="Hanson T.E."/>
            <person name="Dang H."/>
            <person name="Klotz M.G."/>
        </authorList>
    </citation>
    <scope>NUCLEOTIDE SEQUENCE [LARGE SCALE GENOMIC DNA]</scope>
    <source>
        <strain evidence="3 4">D1FHS</strain>
    </source>
</reference>